<reference evidence="1" key="1">
    <citation type="submission" date="2018-10" db="EMBL/GenBank/DDBJ databases">
        <title>Hidden diversity of soil giant viruses.</title>
        <authorList>
            <person name="Schulz F."/>
            <person name="Alteio L."/>
            <person name="Goudeau D."/>
            <person name="Ryan E.M."/>
            <person name="Malmstrom R.R."/>
            <person name="Blanchard J."/>
            <person name="Woyke T."/>
        </authorList>
    </citation>
    <scope>NUCLEOTIDE SEQUENCE</scope>
    <source>
        <strain evidence="1">HAV1</strain>
    </source>
</reference>
<gene>
    <name evidence="1" type="ORF">Harvfovirus1_57</name>
</gene>
<evidence type="ECO:0000313" key="1">
    <source>
        <dbReference type="EMBL" id="AYV80432.1"/>
    </source>
</evidence>
<name>A0A3G4ZZW2_9VIRU</name>
<organism evidence="1">
    <name type="scientific">Harvfovirus sp</name>
    <dbReference type="NCBI Taxonomy" id="2487768"/>
    <lineage>
        <taxon>Viruses</taxon>
        <taxon>Varidnaviria</taxon>
        <taxon>Bamfordvirae</taxon>
        <taxon>Nucleocytoviricota</taxon>
        <taxon>Megaviricetes</taxon>
        <taxon>Imitervirales</taxon>
        <taxon>Mimiviridae</taxon>
        <taxon>Klosneuvirinae</taxon>
    </lineage>
</organism>
<accession>A0A3G4ZZW2</accession>
<protein>
    <submittedName>
        <fullName evidence="1">Uncharacterized protein</fullName>
    </submittedName>
</protein>
<proteinExistence type="predicted"/>
<sequence length="306" mass="33912">MAILMAAAAPAPHVGTVLVTKRSRTYTLLFPSLGKRQDKKSRIIDTDASPSVSIDGVLVTCTQTKSKLDIKVEVETSHHVLDAYFRMLEKIRDRHLPNPMDLMLFGRSNPAKEILETATAAETVRRYIFSHTKTIAEAHWVLNNRNTLCICVGDGIGPATGYLIAATTLWQTLSVDPEMRDEWIQDSKIPNLRCIRSNIEDAVLPETKMDLCIVVSVHGHADFNVLWKRLLPLHARVIAVSIPCCPGFVHHVLDVEPVLQFVENEIPSPMRKVLVWDSAPTDSLVPVPLPLPPPVLLTSLPAPLPV</sequence>
<dbReference type="EMBL" id="MK072243">
    <property type="protein sequence ID" value="AYV80432.1"/>
    <property type="molecule type" value="Genomic_DNA"/>
</dbReference>